<evidence type="ECO:0000313" key="1">
    <source>
        <dbReference type="EMBL" id="MDD7973890.1"/>
    </source>
</evidence>
<organism evidence="1 2">
    <name type="scientific">Roseinatronobacter alkalisoli</name>
    <dbReference type="NCBI Taxonomy" id="3028235"/>
    <lineage>
        <taxon>Bacteria</taxon>
        <taxon>Pseudomonadati</taxon>
        <taxon>Pseudomonadota</taxon>
        <taxon>Alphaproteobacteria</taxon>
        <taxon>Rhodobacterales</taxon>
        <taxon>Paracoccaceae</taxon>
        <taxon>Roseinatronobacter</taxon>
    </lineage>
</organism>
<protein>
    <submittedName>
        <fullName evidence="1">Uncharacterized protein</fullName>
    </submittedName>
</protein>
<proteinExistence type="predicted"/>
<comment type="caution">
    <text evidence="1">The sequence shown here is derived from an EMBL/GenBank/DDBJ whole genome shotgun (WGS) entry which is preliminary data.</text>
</comment>
<sequence length="85" mass="9242">MRIKLPAASKQREGQVLAKLIFDVGDVEIFCAAARAKGLEFCEVHKVDGYAFAHAKDPSKNSRQVSRGVFAASYKAMGKVIVCVL</sequence>
<name>A0ABT5TFI4_9RHOB</name>
<keyword evidence="2" id="KW-1185">Reference proteome</keyword>
<dbReference type="SUPFAM" id="SSF54593">
    <property type="entry name" value="Glyoxalase/Bleomycin resistance protein/Dihydroxybiphenyl dioxygenase"/>
    <property type="match status" value="1"/>
</dbReference>
<dbReference type="Proteomes" id="UP001431784">
    <property type="component" value="Unassembled WGS sequence"/>
</dbReference>
<dbReference type="InterPro" id="IPR029068">
    <property type="entry name" value="Glyas_Bleomycin-R_OHBP_Dase"/>
</dbReference>
<dbReference type="EMBL" id="JAQZSM010000074">
    <property type="protein sequence ID" value="MDD7973890.1"/>
    <property type="molecule type" value="Genomic_DNA"/>
</dbReference>
<evidence type="ECO:0000313" key="2">
    <source>
        <dbReference type="Proteomes" id="UP001431784"/>
    </source>
</evidence>
<dbReference type="RefSeq" id="WP_274354544.1">
    <property type="nucleotide sequence ID" value="NZ_JAQZSM010000074.1"/>
</dbReference>
<accession>A0ABT5TFI4</accession>
<gene>
    <name evidence="1" type="ORF">PUT78_22955</name>
</gene>
<reference evidence="1" key="1">
    <citation type="submission" date="2023-02" db="EMBL/GenBank/DDBJ databases">
        <title>Description of Roseinatronobacter alkalisoli sp. nov., an alkaliphilic bacerium isolated from soda soil.</title>
        <authorList>
            <person name="Wei W."/>
        </authorList>
    </citation>
    <scope>NUCLEOTIDE SEQUENCE</scope>
    <source>
        <strain evidence="1">HJB301</strain>
    </source>
</reference>